<protein>
    <submittedName>
        <fullName evidence="2">Uncharacterized protein</fullName>
    </submittedName>
</protein>
<feature type="region of interest" description="Disordered" evidence="1">
    <location>
        <begin position="1"/>
        <end position="52"/>
    </location>
</feature>
<feature type="compositionally biased region" description="Basic and acidic residues" evidence="1">
    <location>
        <begin position="21"/>
        <end position="33"/>
    </location>
</feature>
<dbReference type="RefSeq" id="WP_258558269.1">
    <property type="nucleotide sequence ID" value="NZ_QRAV01000001.1"/>
</dbReference>
<evidence type="ECO:0000256" key="1">
    <source>
        <dbReference type="SAM" id="MobiDB-lite"/>
    </source>
</evidence>
<dbReference type="EMBL" id="QRAV01000001">
    <property type="protein sequence ID" value="RDL24685.1"/>
    <property type="molecule type" value="Genomic_DNA"/>
</dbReference>
<gene>
    <name evidence="2" type="ORF">DEU51_101151</name>
</gene>
<comment type="caution">
    <text evidence="2">The sequence shown here is derived from an EMBL/GenBank/DDBJ whole genome shotgun (WGS) entry which is preliminary data.</text>
</comment>
<name>A0A370SY68_PSEJE</name>
<dbReference type="Proteomes" id="UP000255365">
    <property type="component" value="Unassembled WGS sequence"/>
</dbReference>
<evidence type="ECO:0000313" key="2">
    <source>
        <dbReference type="EMBL" id="RDL24685.1"/>
    </source>
</evidence>
<evidence type="ECO:0000313" key="3">
    <source>
        <dbReference type="Proteomes" id="UP000255365"/>
    </source>
</evidence>
<proteinExistence type="predicted"/>
<organism evidence="2 3">
    <name type="scientific">Pseudomonas jessenii</name>
    <dbReference type="NCBI Taxonomy" id="77298"/>
    <lineage>
        <taxon>Bacteria</taxon>
        <taxon>Pseudomonadati</taxon>
        <taxon>Pseudomonadota</taxon>
        <taxon>Gammaproteobacteria</taxon>
        <taxon>Pseudomonadales</taxon>
        <taxon>Pseudomonadaceae</taxon>
        <taxon>Pseudomonas</taxon>
    </lineage>
</organism>
<sequence length="869" mass="96758">MGTKTPSRVTASVDVHTPPRHTTDGSTAHRQDGDSSNTHAPRPARPGVTPDTVDVDAIHHVPALTVGKIGTTTASIPPHMQTTLTLEQYRINATPTYVPLDANDLRLHKGRHYADLHDGGVTQVAVDADTGLYRATRSSERIASGPLLRRDPHTRVWHPLTDADTATFPLTEARLQPFRTELDFSGVETGSDGLWHHGGKRYVVIAKGAYQALQDLEASTPGQPVLRIVKAADPVATDSTNIYHASRAGVSLAVTREAADTWVGVAVGLQGGMRRSAQARLTKDLLLERYRPISEAFQVMSQSHATYEQLWSKARELPDASDEKTRALIGLEVHLLKHIKLEADFVQSCVDNREWLIHLKTSGLYRQELHTFRKERVQSLNRLMVVMDLRVRPTIAALTFDSFRRSLTHLNKKLKLLDERQTVIDQILKDSRDSADEIIELNKTVPGHDQVNGNRLTLYLRLLSDNPEHPPEVGTQSLHAIKLLTADIDSIPEAEHPFALIYALDCLKEDKLHIASLATSSSPEKAGYIREILALIEPFEQRIESRLNQQYESWGGDTELPGLDQDIDFDFVPRQPATSETTAPPLPRKMFRTRQHGTYKVLIGETETAPDGNVTINVPDLFSPDAPPQRYEKRQGEWQPVRPAVAPASRPELIREANRLLDDVEVHLAEAKAKEARNEYPGEIIRYLGEHADHCSDQATALENSPGAAEDPVMTSLSRRLRAAGAALIRGGHTVQVRMYKNRQVLDIMRLNFLLDNAELTATRTVVRKPLGKGSKKSFLDVYSLQDRAGQAPLWEAHFHYDNEHSPALNFRVKGGHLKTLEQSRLGLESQRRDAGAGRPHLGIWRETFDGKTARKIFDLAAATPASPR</sequence>
<reference evidence="2 3" key="1">
    <citation type="submission" date="2018-07" db="EMBL/GenBank/DDBJ databases">
        <title>Genome sequencing of rice bacterial endophytes.</title>
        <authorList>
            <person name="Venturi V."/>
        </authorList>
    </citation>
    <scope>NUCLEOTIDE SEQUENCE [LARGE SCALE GENOMIC DNA]</scope>
    <source>
        <strain evidence="2 3">E2333</strain>
    </source>
</reference>
<accession>A0A370SY68</accession>
<dbReference type="AlphaFoldDB" id="A0A370SY68"/>
<feature type="compositionally biased region" description="Polar residues" evidence="1">
    <location>
        <begin position="1"/>
        <end position="10"/>
    </location>
</feature>